<reference evidence="1 2" key="1">
    <citation type="submission" date="2017-09" db="EMBL/GenBank/DDBJ databases">
        <title>The Catabolism of 3,6-Dichlorosalicylic acid is Initiated by the Cytochrome P450 Monooxygenase DsmABC in Rhizorhabdus dicambivorans Ndbn-20.</title>
        <authorList>
            <person name="Na L."/>
        </authorList>
    </citation>
    <scope>NUCLEOTIDE SEQUENCE [LARGE SCALE GENOMIC DNA]</scope>
    <source>
        <strain evidence="1 2">Ndbn-20m</strain>
    </source>
</reference>
<dbReference type="InterPro" id="IPR029057">
    <property type="entry name" value="PRTase-like"/>
</dbReference>
<accession>A0A2A4FTY0</accession>
<gene>
    <name evidence="1" type="ORF">COO09_16780</name>
</gene>
<sequence length="255" mass="27282">MTNTLPIRLPWPPDFPDVVIHTDVRTRDRHPGYAAAKAGDAEAALLLASDLLSPDGIVSLQEIIGNRPTLLLPVVADELAGFNAIPDAMAQVLGNELGTPVIAGEIVQTNKVGHTRAPAFQRLVTPATFEGQVQPGANYVLVDDHVGLGGTLANLRGYVEARGGEVIAITTLTESRDARIISLQPATRIVLWERHGQALDDLWQSQFGYGIDCLTEVEALNLCRQHSVAAIEDFLAQAAVEARGRGLQTAVEPGH</sequence>
<evidence type="ECO:0008006" key="3">
    <source>
        <dbReference type="Google" id="ProtNLM"/>
    </source>
</evidence>
<evidence type="ECO:0000313" key="1">
    <source>
        <dbReference type="EMBL" id="PCE41156.1"/>
    </source>
</evidence>
<dbReference type="Proteomes" id="UP000218934">
    <property type="component" value="Unassembled WGS sequence"/>
</dbReference>
<proteinExistence type="predicted"/>
<dbReference type="OrthoDB" id="7596655at2"/>
<dbReference type="EMBL" id="NWUF01000018">
    <property type="protein sequence ID" value="PCE41156.1"/>
    <property type="molecule type" value="Genomic_DNA"/>
</dbReference>
<dbReference type="AlphaFoldDB" id="A0A2A4FTY0"/>
<protein>
    <recommendedName>
        <fullName evidence="3">Phosphoribosyltransferase</fullName>
    </recommendedName>
</protein>
<dbReference type="RefSeq" id="WP_066965252.1">
    <property type="nucleotide sequence ID" value="NZ_CP023449.1"/>
</dbReference>
<comment type="caution">
    <text evidence="1">The sequence shown here is derived from an EMBL/GenBank/DDBJ whole genome shotgun (WGS) entry which is preliminary data.</text>
</comment>
<organism evidence="1 2">
    <name type="scientific">Rhizorhabdus dicambivorans</name>
    <dbReference type="NCBI Taxonomy" id="1850238"/>
    <lineage>
        <taxon>Bacteria</taxon>
        <taxon>Pseudomonadati</taxon>
        <taxon>Pseudomonadota</taxon>
        <taxon>Alphaproteobacteria</taxon>
        <taxon>Sphingomonadales</taxon>
        <taxon>Sphingomonadaceae</taxon>
        <taxon>Rhizorhabdus</taxon>
    </lineage>
</organism>
<name>A0A2A4FTY0_9SPHN</name>
<dbReference type="Gene3D" id="3.40.50.2020">
    <property type="match status" value="1"/>
</dbReference>
<evidence type="ECO:0000313" key="2">
    <source>
        <dbReference type="Proteomes" id="UP000218934"/>
    </source>
</evidence>
<keyword evidence="2" id="KW-1185">Reference proteome</keyword>
<dbReference type="SUPFAM" id="SSF53271">
    <property type="entry name" value="PRTase-like"/>
    <property type="match status" value="1"/>
</dbReference>
<dbReference type="KEGG" id="rdi:CMV14_16280"/>